<reference evidence="4 5" key="1">
    <citation type="submission" date="2019-04" db="EMBL/GenBank/DDBJ databases">
        <title>Sphingomonas psychrotolerans sp. nov., isolated from soil in the Tianshan Mountains, Xinjiang, China.</title>
        <authorList>
            <person name="Luo Y."/>
            <person name="Sheng H."/>
        </authorList>
    </citation>
    <scope>NUCLEOTIDE SEQUENCE [LARGE SCALE GENOMIC DNA]</scope>
    <source>
        <strain evidence="4 5">ZFGT-11</strain>
    </source>
</reference>
<dbReference type="PANTHER" id="PTHR43817:SF1">
    <property type="entry name" value="HYDROLASE, FAMILY 43, PUTATIVE (AFU_ORTHOLOGUE AFUA_3G01660)-RELATED"/>
    <property type="match status" value="1"/>
</dbReference>
<keyword evidence="5" id="KW-1185">Reference proteome</keyword>
<dbReference type="Gene3D" id="2.60.120.260">
    <property type="entry name" value="Galactose-binding domain-like"/>
    <property type="match status" value="1"/>
</dbReference>
<dbReference type="Pfam" id="PF17132">
    <property type="entry name" value="Glyco_hydro_106"/>
    <property type="match status" value="1"/>
</dbReference>
<evidence type="ECO:0000256" key="1">
    <source>
        <dbReference type="ARBA" id="ARBA00022729"/>
    </source>
</evidence>
<dbReference type="GO" id="GO:0016787">
    <property type="term" value="F:hydrolase activity"/>
    <property type="evidence" value="ECO:0007669"/>
    <property type="project" value="UniProtKB-KW"/>
</dbReference>
<proteinExistence type="predicted"/>
<dbReference type="SUPFAM" id="SSF49785">
    <property type="entry name" value="Galactose-binding domain-like"/>
    <property type="match status" value="1"/>
</dbReference>
<evidence type="ECO:0000256" key="2">
    <source>
        <dbReference type="ARBA" id="ARBA00022801"/>
    </source>
</evidence>
<dbReference type="AlphaFoldDB" id="A0A4S1XGI1"/>
<organism evidence="4 5">
    <name type="scientific">Sphingomonas gei</name>
    <dbReference type="NCBI Taxonomy" id="1395960"/>
    <lineage>
        <taxon>Bacteria</taxon>
        <taxon>Pseudomonadati</taxon>
        <taxon>Pseudomonadota</taxon>
        <taxon>Alphaproteobacteria</taxon>
        <taxon>Sphingomonadales</taxon>
        <taxon>Sphingomonadaceae</taxon>
        <taxon>Sphingomonas</taxon>
    </lineage>
</organism>
<dbReference type="OrthoDB" id="9761519at2"/>
<feature type="region of interest" description="Disordered" evidence="3">
    <location>
        <begin position="1"/>
        <end position="20"/>
    </location>
</feature>
<dbReference type="Proteomes" id="UP000306147">
    <property type="component" value="Unassembled WGS sequence"/>
</dbReference>
<protein>
    <recommendedName>
        <fullName evidence="6">Glycoside hydrolase</fullName>
    </recommendedName>
</protein>
<gene>
    <name evidence="4" type="ORF">E5A73_00840</name>
</gene>
<name>A0A4S1XGI1_9SPHN</name>
<evidence type="ECO:0008006" key="6">
    <source>
        <dbReference type="Google" id="ProtNLM"/>
    </source>
</evidence>
<dbReference type="NCBIfam" id="NF045579">
    <property type="entry name" value="rhamnoside_JR"/>
    <property type="match status" value="1"/>
</dbReference>
<feature type="compositionally biased region" description="Polar residues" evidence="3">
    <location>
        <begin position="1"/>
        <end position="16"/>
    </location>
</feature>
<dbReference type="InterPro" id="IPR008979">
    <property type="entry name" value="Galactose-bd-like_sf"/>
</dbReference>
<sequence>MARLSQGQPSQSSPRDQSCAGPPILSAISNMICVRTGLAYGKPDDGSESVNSKQSGGIGRRELLAGGGALALSAVPCASGYWQVAAALPEELPTAAPDLAERWRNPPRDAHLAAYWYWMGGAVTREGITADLTAMKTGGIGRAAMFSIGKSGKTPQVTPPADALTPVWWEMIEHAAAEAERLGVELAMNMCDGWATASGPWITPELSMQHLVWGETRVDGGRTIDLALPTGEVKLGYHRDVAVIAVPIDRGWEATSEAATVTSDLPLANPAALADPANDAELIDTEQGGSIVYRFAKPFTLRSVTVRTPNARTGFASGVLRAANSLWVEASDDGAAWRPVGRLDYPGHGWQTDLTTLTHAVPETSARAFRFVHRPEGPFDYDENQDFGQETALRLKGLHLSSMPTMHHLPIKSGAAWGRSRRMEDDALPAAACVKSEAIVDLRKFMDASGRLRWNAPKGRWRILRIGCTTTGKKNAAAGLGEGLECDRFDPEAARLQFDNWFGKALDRLGPAGKRALKIVHVDSWEAHTQNWSPAFPEDFARLRGYDALPWVAVMAGVPVDSMEASEAFLFDLRRTIAELSRDHFYAPIAAMAHARGCRFSGEPQNPTFLADGLDYARYLDEPMGEFWVNTPRNDKPNDIKDAVSGARIYGNKIAGAEAFTQGLMTWREHPFLFKRIGDHNFCEGINHLHLHVWAMQPWPDRAPGMTLNGIGSHFAAQQSWWKPGQGWRDYVVRAQALLQAGSAVADIAYFIGEDIPTRALMPKALSPALPGGFAYDSINRDALLRLATVRDGRIELPGGASYRVLVLPPSDRMTLPLAESIARLVAEGATVIGPRPARLPGLESGDAGEARLHAIAADLWGSGKIAETADLARLLGTPAFVAEGAAGVEWTQRHGPGWTMFFLFNPSDREARFVGRFRSTGAAPELWDADRGAVEAAGAWRDDGSVTSLPVTLDPGGSIFVLFAGTYAGRPASDLTGHYRRSGSGIARITDGDAQVVHGPWTLRFAERLDRPRTVKLDRLRSWTELEEPELHFYSGVATYSTAITLPKARPDRELVLDLGDVANLATVRVNGRQIGYAWRPPFQVPLPADLGGRVTIEVDVANTWRNRLIGDHGKAQAERVTHVVPMLRKGQQWLPGGEGAELDPAGLLGPVRILVRGVTKVSGI</sequence>
<dbReference type="PANTHER" id="PTHR43817">
    <property type="entry name" value="GLYCOSYL HYDROLASE"/>
    <property type="match status" value="1"/>
</dbReference>
<evidence type="ECO:0000313" key="5">
    <source>
        <dbReference type="Proteomes" id="UP000306147"/>
    </source>
</evidence>
<evidence type="ECO:0000256" key="3">
    <source>
        <dbReference type="SAM" id="MobiDB-lite"/>
    </source>
</evidence>
<keyword evidence="2" id="KW-0378">Hydrolase</keyword>
<keyword evidence="1" id="KW-0732">Signal</keyword>
<dbReference type="EMBL" id="SRXT01000001">
    <property type="protein sequence ID" value="TGX55714.1"/>
    <property type="molecule type" value="Genomic_DNA"/>
</dbReference>
<accession>A0A4S1XGI1</accession>
<evidence type="ECO:0000313" key="4">
    <source>
        <dbReference type="EMBL" id="TGX55714.1"/>
    </source>
</evidence>
<comment type="caution">
    <text evidence="4">The sequence shown here is derived from an EMBL/GenBank/DDBJ whole genome shotgun (WGS) entry which is preliminary data.</text>
</comment>